<protein>
    <submittedName>
        <fullName evidence="1">Uncharacterized protein</fullName>
    </submittedName>
</protein>
<proteinExistence type="predicted"/>
<dbReference type="RefSeq" id="WP_134534739.1">
    <property type="nucleotide sequence ID" value="NZ_SOFG01000011.1"/>
</dbReference>
<keyword evidence="2" id="KW-1185">Reference proteome</keyword>
<dbReference type="Proteomes" id="UP000297608">
    <property type="component" value="Unassembled WGS sequence"/>
</dbReference>
<dbReference type="EMBL" id="SOFG01000011">
    <property type="protein sequence ID" value="TFB87585.1"/>
    <property type="molecule type" value="Genomic_DNA"/>
</dbReference>
<gene>
    <name evidence="1" type="ORF">E3O44_10865</name>
</gene>
<evidence type="ECO:0000313" key="2">
    <source>
        <dbReference type="Proteomes" id="UP000297608"/>
    </source>
</evidence>
<organism evidence="1 2">
    <name type="scientific">Cryobacterium algoricola</name>
    <dbReference type="NCBI Taxonomy" id="1259183"/>
    <lineage>
        <taxon>Bacteria</taxon>
        <taxon>Bacillati</taxon>
        <taxon>Actinomycetota</taxon>
        <taxon>Actinomycetes</taxon>
        <taxon>Micrococcales</taxon>
        <taxon>Microbacteriaceae</taxon>
        <taxon>Cryobacterium</taxon>
    </lineage>
</organism>
<comment type="caution">
    <text evidence="1">The sequence shown here is derived from an EMBL/GenBank/DDBJ whole genome shotgun (WGS) entry which is preliminary data.</text>
</comment>
<name>A0ABY2IGX5_9MICO</name>
<reference evidence="1 2" key="1">
    <citation type="submission" date="2019-03" db="EMBL/GenBank/DDBJ databases">
        <title>Genomics of glacier-inhabiting Cryobacterium strains.</title>
        <authorList>
            <person name="Liu Q."/>
            <person name="Xin Y.-H."/>
        </authorList>
    </citation>
    <scope>NUCLEOTIDE SEQUENCE [LARGE SCALE GENOMIC DNA]</scope>
    <source>
        <strain evidence="1 2">MDB2-B</strain>
    </source>
</reference>
<accession>A0ABY2IGX5</accession>
<evidence type="ECO:0000313" key="1">
    <source>
        <dbReference type="EMBL" id="TFB87585.1"/>
    </source>
</evidence>
<sequence length="69" mass="7594">MIPGYRLILASAVGSRDGMALELDKDSGEQVAEVFEDDETKERTVTIFGEQAVPLAAIEWLLAEARTRL</sequence>